<evidence type="ECO:0000259" key="31">
    <source>
        <dbReference type="PROSITE" id="PS50157"/>
    </source>
</evidence>
<feature type="transmembrane region" description="Helical" evidence="30">
    <location>
        <begin position="162"/>
        <end position="180"/>
    </location>
</feature>
<dbReference type="GO" id="GO:0005634">
    <property type="term" value="C:nucleus"/>
    <property type="evidence" value="ECO:0007669"/>
    <property type="project" value="UniProtKB-SubCell"/>
</dbReference>
<feature type="domain" description="C2H2-type" evidence="31">
    <location>
        <begin position="459"/>
        <end position="487"/>
    </location>
</feature>
<dbReference type="SMART" id="SM00355">
    <property type="entry name" value="ZnF_C2H2"/>
    <property type="match status" value="3"/>
</dbReference>
<evidence type="ECO:0000256" key="23">
    <source>
        <dbReference type="ARBA" id="ARBA00023242"/>
    </source>
</evidence>
<dbReference type="OrthoDB" id="10262235at2759"/>
<keyword evidence="19 30" id="KW-0472">Membrane</keyword>
<feature type="domain" description="C2H2-type" evidence="31">
    <location>
        <begin position="517"/>
        <end position="544"/>
    </location>
</feature>
<evidence type="ECO:0000256" key="29">
    <source>
        <dbReference type="SAM" id="MobiDB-lite"/>
    </source>
</evidence>
<dbReference type="FunFam" id="3.30.160.60:FF:000325">
    <property type="entry name" value="ZFP90 zinc finger protein"/>
    <property type="match status" value="1"/>
</dbReference>
<gene>
    <name evidence="32" type="ORF">EVG20_g990</name>
</gene>
<evidence type="ECO:0000256" key="27">
    <source>
        <dbReference type="ARBA" id="ARBA00069705"/>
    </source>
</evidence>
<accession>A0A4Y9ZBR8</accession>
<protein>
    <recommendedName>
        <fullName evidence="27">Delta(14)-sterol reductase</fullName>
        <ecNumber evidence="4">1.3.1.70</ecNumber>
    </recommendedName>
    <alternativeName>
        <fullName evidence="24">C-14 sterol reductase</fullName>
    </alternativeName>
    <alternativeName>
        <fullName evidence="25">Sterol C14-reductase</fullName>
    </alternativeName>
</protein>
<organism evidence="32 33">
    <name type="scientific">Dentipellis fragilis</name>
    <dbReference type="NCBI Taxonomy" id="205917"/>
    <lineage>
        <taxon>Eukaryota</taxon>
        <taxon>Fungi</taxon>
        <taxon>Dikarya</taxon>
        <taxon>Basidiomycota</taxon>
        <taxon>Agaricomycotina</taxon>
        <taxon>Agaricomycetes</taxon>
        <taxon>Russulales</taxon>
        <taxon>Hericiaceae</taxon>
        <taxon>Dentipellis</taxon>
    </lineage>
</organism>
<dbReference type="PANTHER" id="PTHR21257">
    <property type="entry name" value="DELTA(14)-STEROL REDUCTASE"/>
    <property type="match status" value="1"/>
</dbReference>
<evidence type="ECO:0000256" key="12">
    <source>
        <dbReference type="ARBA" id="ARBA00022955"/>
    </source>
</evidence>
<evidence type="ECO:0000256" key="5">
    <source>
        <dbReference type="ARBA" id="ARBA00022516"/>
    </source>
</evidence>
<keyword evidence="20" id="KW-0804">Transcription</keyword>
<dbReference type="GO" id="GO:0006696">
    <property type="term" value="P:ergosterol biosynthetic process"/>
    <property type="evidence" value="ECO:0007669"/>
    <property type="project" value="TreeGrafter"/>
</dbReference>
<evidence type="ECO:0000256" key="17">
    <source>
        <dbReference type="ARBA" id="ARBA00023098"/>
    </source>
</evidence>
<evidence type="ECO:0000313" key="32">
    <source>
        <dbReference type="EMBL" id="TFY72012.1"/>
    </source>
</evidence>
<reference evidence="32 33" key="1">
    <citation type="submission" date="2019-02" db="EMBL/GenBank/DDBJ databases">
        <title>Genome sequencing of the rare red list fungi Dentipellis fragilis.</title>
        <authorList>
            <person name="Buettner E."/>
            <person name="Kellner H."/>
        </authorList>
    </citation>
    <scope>NUCLEOTIDE SEQUENCE [LARGE SCALE GENOMIC DNA]</scope>
    <source>
        <strain evidence="32 33">DSM 105465</strain>
    </source>
</reference>
<keyword evidence="21" id="KW-1207">Sterol metabolism</keyword>
<dbReference type="AlphaFoldDB" id="A0A4Y9ZBR8"/>
<feature type="region of interest" description="Disordered" evidence="29">
    <location>
        <begin position="1"/>
        <end position="51"/>
    </location>
</feature>
<dbReference type="Proteomes" id="UP000298327">
    <property type="component" value="Unassembled WGS sequence"/>
</dbReference>
<dbReference type="GO" id="GO:0008270">
    <property type="term" value="F:zinc ion binding"/>
    <property type="evidence" value="ECO:0007669"/>
    <property type="project" value="UniProtKB-KW"/>
</dbReference>
<feature type="region of interest" description="Disordered" evidence="29">
    <location>
        <begin position="562"/>
        <end position="627"/>
    </location>
</feature>
<evidence type="ECO:0000256" key="21">
    <source>
        <dbReference type="ARBA" id="ARBA00023166"/>
    </source>
</evidence>
<dbReference type="FunFam" id="1.20.120.1630:FF:000011">
    <property type="entry name" value="Delta(14)-sterol reductase"/>
    <property type="match status" value="1"/>
</dbReference>
<keyword evidence="6 30" id="KW-0812">Transmembrane</keyword>
<evidence type="ECO:0000256" key="13">
    <source>
        <dbReference type="ARBA" id="ARBA00022989"/>
    </source>
</evidence>
<keyword evidence="13 30" id="KW-1133">Transmembrane helix</keyword>
<dbReference type="EC" id="1.3.1.70" evidence="4"/>
<evidence type="ECO:0000256" key="18">
    <source>
        <dbReference type="ARBA" id="ARBA00023125"/>
    </source>
</evidence>
<dbReference type="PANTHER" id="PTHR21257:SF52">
    <property type="entry name" value="DELTA(14)-STEROL REDUCTASE TM7SF2"/>
    <property type="match status" value="1"/>
</dbReference>
<dbReference type="GO" id="GO:0003677">
    <property type="term" value="F:DNA binding"/>
    <property type="evidence" value="ECO:0007669"/>
    <property type="project" value="UniProtKB-KW"/>
</dbReference>
<dbReference type="Gene3D" id="3.30.160.60">
    <property type="entry name" value="Classic Zinc Finger"/>
    <property type="match status" value="1"/>
</dbReference>
<comment type="caution">
    <text evidence="32">The sequence shown here is derived from an EMBL/GenBank/DDBJ whole genome shotgun (WGS) entry which is preliminary data.</text>
</comment>
<dbReference type="InterPro" id="IPR013087">
    <property type="entry name" value="Znf_C2H2_type"/>
</dbReference>
<evidence type="ECO:0000256" key="3">
    <source>
        <dbReference type="ARBA" id="ARBA00005402"/>
    </source>
</evidence>
<evidence type="ECO:0000256" key="26">
    <source>
        <dbReference type="ARBA" id="ARBA00060577"/>
    </source>
</evidence>
<comment type="subcellular location">
    <subcellularLocation>
        <location evidence="2">Membrane</location>
        <topology evidence="2">Multi-pass membrane protein</topology>
    </subcellularLocation>
    <subcellularLocation>
        <location evidence="1">Nucleus</location>
    </subcellularLocation>
</comment>
<keyword evidence="18" id="KW-0238">DNA-binding</keyword>
<keyword evidence="16" id="KW-0805">Transcription regulation</keyword>
<keyword evidence="9 28" id="KW-0863">Zinc-finger</keyword>
<keyword evidence="22" id="KW-0753">Steroid metabolism</keyword>
<dbReference type="PROSITE" id="PS01018">
    <property type="entry name" value="STEROL_REDUCT_2"/>
    <property type="match status" value="1"/>
</dbReference>
<keyword evidence="8" id="KW-0677">Repeat</keyword>
<proteinExistence type="inferred from homology"/>
<keyword evidence="5" id="KW-0444">Lipid biosynthesis</keyword>
<keyword evidence="7" id="KW-0479">Metal-binding</keyword>
<keyword evidence="14" id="KW-0560">Oxidoreductase</keyword>
<keyword evidence="11" id="KW-0521">NADP</keyword>
<dbReference type="STRING" id="205917.A0A4Y9ZBR8"/>
<evidence type="ECO:0000313" key="33">
    <source>
        <dbReference type="Proteomes" id="UP000298327"/>
    </source>
</evidence>
<feature type="domain" description="C2H2-type" evidence="31">
    <location>
        <begin position="490"/>
        <end position="517"/>
    </location>
</feature>
<dbReference type="PROSITE" id="PS50157">
    <property type="entry name" value="ZINC_FINGER_C2H2_2"/>
    <property type="match status" value="3"/>
</dbReference>
<comment type="pathway">
    <text evidence="26">Steroid biosynthesis.</text>
</comment>
<keyword evidence="23" id="KW-0539">Nucleus</keyword>
<evidence type="ECO:0000256" key="24">
    <source>
        <dbReference type="ARBA" id="ARBA00030165"/>
    </source>
</evidence>
<sequence length="888" mass="99504">MAGVASGAHHPSLSLPRPGGSMAHDPTRASNRDIDASEPVHARSPPSIKSPRITRSIDLETAVYILQPAVETDGARFQFYIGRELNPTVGSLDVKSFNELRPGMILWLLIDISMACAQATRLGGRITDSMALVLFFQGLYIVDALYNETALLTTMDIISDGFGFMLSVGDLVWVPFVYSLQARYLAFAPKDLGYPACAGILGVNFLGYWIFRSANNEKNEFRNGRNPKNLKFMTTERGSKLLTSGWWGASRHPNYMGDLIMALAWSLPTGFDTPITYFYVIYFAGLLIHRQRRDDENCEKKYGKDWRKYMELRSLDEDLLLLVALVFCRGMMTGLRCRSGAALAGRTSLSDADVAGSTFLFDNNGNGLLSKLHCALVLEPRMTAQACGIETPYDTSFCSSSSNIRTRLVPAPISGSARLLPRAGCPQRACDLHTQSHAPSTMAPIAHTRSVLTEHGQYYECEECGKHIQRRTDLGRHMRDVHTYPKLRPYSCRWCRKTFKNISNLKTHERRHSGERLTCPNCDTLFTDEGTRTRHRKEQHGYRPYHTKKWYEMRTAVVQTPWGPENPGYKKRSRTSVSETPASAPREYTFVEGRTARARFTEPVSAQAPPVSAQPSGPAPLLQTPVVKPASSPAPAFAPLPQTPVAKPTAIAWTPVVSAYILDREMRLARNRESAMWRSAHDAAVKVKVEDSDELDVEEGMKLYTLRPSSLESDAYAYASSRASSFVESVPSSSVSPIRLVFFSNMRRATHNMFDLMSWSDEDARRRAERKRAYGRKLPAPSRGRRDGRIRQALFADPPTRAPSPRFPSVLLRPTLINTLTTLALKDGSRIRLCRALKTQDRLLECGFQSLCSPELASDHDLPQPTTRTAHRLRKPRITEPHMHTLRT</sequence>
<dbReference type="PROSITE" id="PS00028">
    <property type="entry name" value="ZINC_FINGER_C2H2_1"/>
    <property type="match status" value="3"/>
</dbReference>
<evidence type="ECO:0000256" key="7">
    <source>
        <dbReference type="ARBA" id="ARBA00022723"/>
    </source>
</evidence>
<dbReference type="GO" id="GO:0005789">
    <property type="term" value="C:endoplasmic reticulum membrane"/>
    <property type="evidence" value="ECO:0007669"/>
    <property type="project" value="TreeGrafter"/>
</dbReference>
<evidence type="ECO:0000256" key="11">
    <source>
        <dbReference type="ARBA" id="ARBA00022857"/>
    </source>
</evidence>
<evidence type="ECO:0000256" key="15">
    <source>
        <dbReference type="ARBA" id="ARBA00023011"/>
    </source>
</evidence>
<dbReference type="InterPro" id="IPR001171">
    <property type="entry name" value="ERG24_DHCR-like"/>
</dbReference>
<keyword evidence="15" id="KW-0756">Sterol biosynthesis</keyword>
<keyword evidence="17" id="KW-0443">Lipid metabolism</keyword>
<comment type="similarity">
    <text evidence="3">Belongs to the ERG4/ERG24 family.</text>
</comment>
<evidence type="ECO:0000256" key="22">
    <source>
        <dbReference type="ARBA" id="ARBA00023221"/>
    </source>
</evidence>
<dbReference type="SUPFAM" id="SSF57667">
    <property type="entry name" value="beta-beta-alpha zinc fingers"/>
    <property type="match status" value="2"/>
</dbReference>
<evidence type="ECO:0000256" key="30">
    <source>
        <dbReference type="SAM" id="Phobius"/>
    </source>
</evidence>
<evidence type="ECO:0000256" key="9">
    <source>
        <dbReference type="ARBA" id="ARBA00022771"/>
    </source>
</evidence>
<keyword evidence="10" id="KW-0862">Zinc</keyword>
<evidence type="ECO:0000256" key="14">
    <source>
        <dbReference type="ARBA" id="ARBA00023002"/>
    </source>
</evidence>
<evidence type="ECO:0000256" key="25">
    <source>
        <dbReference type="ARBA" id="ARBA00031227"/>
    </source>
</evidence>
<dbReference type="EMBL" id="SEOQ01000028">
    <property type="protein sequence ID" value="TFY72012.1"/>
    <property type="molecule type" value="Genomic_DNA"/>
</dbReference>
<dbReference type="Gene3D" id="1.20.120.1630">
    <property type="match status" value="1"/>
</dbReference>
<keyword evidence="33" id="KW-1185">Reference proteome</keyword>
<evidence type="ECO:0000256" key="8">
    <source>
        <dbReference type="ARBA" id="ARBA00022737"/>
    </source>
</evidence>
<dbReference type="Pfam" id="PF01222">
    <property type="entry name" value="ERG4_ERG24"/>
    <property type="match status" value="1"/>
</dbReference>
<dbReference type="GO" id="GO:0050613">
    <property type="term" value="F:Delta14-sterol reductase activity"/>
    <property type="evidence" value="ECO:0007669"/>
    <property type="project" value="UniProtKB-EC"/>
</dbReference>
<dbReference type="InterPro" id="IPR036236">
    <property type="entry name" value="Znf_C2H2_sf"/>
</dbReference>
<feature type="transmembrane region" description="Helical" evidence="30">
    <location>
        <begin position="192"/>
        <end position="211"/>
    </location>
</feature>
<evidence type="ECO:0000256" key="4">
    <source>
        <dbReference type="ARBA" id="ARBA00012413"/>
    </source>
</evidence>
<keyword evidence="12" id="KW-0752">Steroid biosynthesis</keyword>
<evidence type="ECO:0000256" key="19">
    <source>
        <dbReference type="ARBA" id="ARBA00023136"/>
    </source>
</evidence>
<feature type="transmembrane region" description="Helical" evidence="30">
    <location>
        <begin position="122"/>
        <end position="142"/>
    </location>
</feature>
<evidence type="ECO:0000256" key="16">
    <source>
        <dbReference type="ARBA" id="ARBA00023015"/>
    </source>
</evidence>
<evidence type="ECO:0000256" key="28">
    <source>
        <dbReference type="PROSITE-ProRule" id="PRU00042"/>
    </source>
</evidence>
<name>A0A4Y9ZBR8_9AGAM</name>
<evidence type="ECO:0000256" key="1">
    <source>
        <dbReference type="ARBA" id="ARBA00004123"/>
    </source>
</evidence>
<evidence type="ECO:0000256" key="2">
    <source>
        <dbReference type="ARBA" id="ARBA00004141"/>
    </source>
</evidence>
<evidence type="ECO:0000256" key="20">
    <source>
        <dbReference type="ARBA" id="ARBA00023163"/>
    </source>
</evidence>
<evidence type="ECO:0000256" key="6">
    <source>
        <dbReference type="ARBA" id="ARBA00022692"/>
    </source>
</evidence>
<evidence type="ECO:0000256" key="10">
    <source>
        <dbReference type="ARBA" id="ARBA00022833"/>
    </source>
</evidence>
<dbReference type="Pfam" id="PF00096">
    <property type="entry name" value="zf-C2H2"/>
    <property type="match status" value="2"/>
</dbReference>
<dbReference type="InterPro" id="IPR018083">
    <property type="entry name" value="Sterol_reductase_CS"/>
</dbReference>
<feature type="compositionally biased region" description="Basic and acidic residues" evidence="29">
    <location>
        <begin position="25"/>
        <end position="41"/>
    </location>
</feature>